<dbReference type="Proteomes" id="UP000069850">
    <property type="component" value="Chromosome 1"/>
</dbReference>
<organism evidence="1 2">
    <name type="scientific">Methanoculleus bourgensis</name>
    <dbReference type="NCBI Taxonomy" id="83986"/>
    <lineage>
        <taxon>Archaea</taxon>
        <taxon>Methanobacteriati</taxon>
        <taxon>Methanobacteriota</taxon>
        <taxon>Stenosarchaea group</taxon>
        <taxon>Methanomicrobia</taxon>
        <taxon>Methanomicrobiales</taxon>
        <taxon>Methanomicrobiaceae</taxon>
        <taxon>Methanoculleus</taxon>
    </lineage>
</organism>
<reference evidence="1 2" key="1">
    <citation type="submission" date="2016-01" db="EMBL/GenBank/DDBJ databases">
        <authorList>
            <person name="Manzoor S."/>
        </authorList>
    </citation>
    <scope>NUCLEOTIDE SEQUENCE [LARGE SCALE GENOMIC DNA]</scope>
    <source>
        <strain evidence="1">Methanoculleus sp MAB1</strain>
    </source>
</reference>
<gene>
    <name evidence="1" type="ORF">MMAB1_2979</name>
</gene>
<evidence type="ECO:0000313" key="1">
    <source>
        <dbReference type="EMBL" id="CVK34192.1"/>
    </source>
</evidence>
<evidence type="ECO:0000313" key="2">
    <source>
        <dbReference type="Proteomes" id="UP000069850"/>
    </source>
</evidence>
<sequence>MDGETTHRKRISELSNTGTYWPHTTEAAFEHTRLSPCDNMSGFRVRHISSYCCSIIYFP</sequence>
<dbReference type="AlphaFoldDB" id="A0A0X3BPS4"/>
<proteinExistence type="predicted"/>
<dbReference type="EMBL" id="LT158599">
    <property type="protein sequence ID" value="CVK34192.1"/>
    <property type="molecule type" value="Genomic_DNA"/>
</dbReference>
<protein>
    <submittedName>
        <fullName evidence="1">Uncharacterized protein</fullName>
    </submittedName>
</protein>
<name>A0A0X3BPS4_9EURY</name>
<dbReference type="KEGG" id="mema:MMAB1_2979"/>
<accession>A0A0X3BPS4</accession>